<feature type="region of interest" description="Disordered" evidence="1">
    <location>
        <begin position="33"/>
        <end position="76"/>
    </location>
</feature>
<gene>
    <name evidence="2" type="ORF">C8N45_106194</name>
</gene>
<dbReference type="Proteomes" id="UP000244523">
    <property type="component" value="Unassembled WGS sequence"/>
</dbReference>
<dbReference type="EMBL" id="QBUD01000006">
    <property type="protein sequence ID" value="PUB14319.1"/>
    <property type="molecule type" value="Genomic_DNA"/>
</dbReference>
<reference evidence="2 3" key="1">
    <citation type="submission" date="2018-04" db="EMBL/GenBank/DDBJ databases">
        <title>Genomic Encyclopedia of Archaeal and Bacterial Type Strains, Phase II (KMG-II): from individual species to whole genera.</title>
        <authorList>
            <person name="Goeker M."/>
        </authorList>
    </citation>
    <scope>NUCLEOTIDE SEQUENCE [LARGE SCALE GENOMIC DNA]</scope>
    <source>
        <strain evidence="2 3">DSM 29955</strain>
    </source>
</reference>
<organism evidence="2 3">
    <name type="scientific">Yoonia sediminilitoris</name>
    <dbReference type="NCBI Taxonomy" id="1286148"/>
    <lineage>
        <taxon>Bacteria</taxon>
        <taxon>Pseudomonadati</taxon>
        <taxon>Pseudomonadota</taxon>
        <taxon>Alphaproteobacteria</taxon>
        <taxon>Rhodobacterales</taxon>
        <taxon>Paracoccaceae</taxon>
        <taxon>Yoonia</taxon>
    </lineage>
</organism>
<accession>A0A2T6KG59</accession>
<evidence type="ECO:0000313" key="3">
    <source>
        <dbReference type="Proteomes" id="UP000244523"/>
    </source>
</evidence>
<comment type="caution">
    <text evidence="2">The sequence shown here is derived from an EMBL/GenBank/DDBJ whole genome shotgun (WGS) entry which is preliminary data.</text>
</comment>
<protein>
    <submittedName>
        <fullName evidence="2">Uncharacterized protein</fullName>
    </submittedName>
</protein>
<sequence length="76" mass="8801">MLGRRHNQYGFCNDETYLRHSSFQNKLGQRSVERGKAISPAQAIRSCKRKRFSVKTEGDNSTPKRSKVYELAPRMP</sequence>
<name>A0A2T6KG59_9RHOB</name>
<proteinExistence type="predicted"/>
<dbReference type="AlphaFoldDB" id="A0A2T6KG59"/>
<keyword evidence="3" id="KW-1185">Reference proteome</keyword>
<evidence type="ECO:0000313" key="2">
    <source>
        <dbReference type="EMBL" id="PUB14319.1"/>
    </source>
</evidence>
<evidence type="ECO:0000256" key="1">
    <source>
        <dbReference type="SAM" id="MobiDB-lite"/>
    </source>
</evidence>